<feature type="region of interest" description="Disordered" evidence="1">
    <location>
        <begin position="124"/>
        <end position="151"/>
    </location>
</feature>
<reference evidence="2" key="3">
    <citation type="journal article" name="Syst. Appl. Microbiol.">
        <title>Streptomyces alkaliterrae sp. nov., isolated from an alkaline soil, and emended descriptions of Streptomyces alkaliphilus, Streptomyces calidiresistens and Streptomyces durbertensis.</title>
        <authorList>
            <person name="Swiecimska M."/>
            <person name="Golinska P."/>
            <person name="Nouioui I."/>
            <person name="Wypij M."/>
            <person name="Rai M."/>
            <person name="Sangal V."/>
            <person name="Goodfellow M."/>
        </authorList>
    </citation>
    <scope>NUCLEOTIDE SEQUENCE</scope>
    <source>
        <strain evidence="2">OF3</strain>
        <strain evidence="3">OF8</strain>
    </source>
</reference>
<reference evidence="4 5" key="1">
    <citation type="submission" date="2019-10" db="EMBL/GenBank/DDBJ databases">
        <title>Streptomyces sp. nov., a novel actinobacterium isolated from alkaline environment.</title>
        <authorList>
            <person name="Golinska P."/>
        </authorList>
    </citation>
    <scope>NUCLEOTIDE SEQUENCE [LARGE SCALE GENOMIC DNA]</scope>
    <source>
        <strain evidence="4 5">OF1</strain>
    </source>
</reference>
<protein>
    <submittedName>
        <fullName evidence="4">Uncharacterized protein</fullName>
    </submittedName>
</protein>
<evidence type="ECO:0000313" key="4">
    <source>
        <dbReference type="EMBL" id="MQS04458.1"/>
    </source>
</evidence>
<comment type="caution">
    <text evidence="4">The sequence shown here is derived from an EMBL/GenBank/DDBJ whole genome shotgun (WGS) entry which is preliminary data.</text>
</comment>
<dbReference type="InterPro" id="IPR046151">
    <property type="entry name" value="DUF6153"/>
</dbReference>
<dbReference type="Proteomes" id="UP000517765">
    <property type="component" value="Unassembled WGS sequence"/>
</dbReference>
<dbReference type="EMBL" id="VJYK02000293">
    <property type="protein sequence ID" value="MQS04458.1"/>
    <property type="molecule type" value="Genomic_DNA"/>
</dbReference>
<evidence type="ECO:0000313" key="2">
    <source>
        <dbReference type="EMBL" id="MBB1252814.1"/>
    </source>
</evidence>
<dbReference type="EMBL" id="JABJWZ010000028">
    <property type="protein sequence ID" value="MBB1252814.1"/>
    <property type="molecule type" value="Genomic_DNA"/>
</dbReference>
<evidence type="ECO:0000313" key="3">
    <source>
        <dbReference type="EMBL" id="MBB1259058.1"/>
    </source>
</evidence>
<dbReference type="Proteomes" id="UP000525686">
    <property type="component" value="Unassembled WGS sequence"/>
</dbReference>
<dbReference type="RefSeq" id="WP_143650391.1">
    <property type="nucleotide sequence ID" value="NZ_JABJWZ010000028.1"/>
</dbReference>
<name>A0A5P0YVY9_9ACTN</name>
<evidence type="ECO:0000313" key="5">
    <source>
        <dbReference type="Proteomes" id="UP000320857"/>
    </source>
</evidence>
<dbReference type="EMBL" id="JABJXA010000040">
    <property type="protein sequence ID" value="MBB1259058.1"/>
    <property type="molecule type" value="Genomic_DNA"/>
</dbReference>
<proteinExistence type="predicted"/>
<evidence type="ECO:0000313" key="7">
    <source>
        <dbReference type="Proteomes" id="UP000525686"/>
    </source>
</evidence>
<sequence length="151" mass="14949">MVTAQPVFSALRIRPHRARPGQLLWLAALLLGLLYMHGVSAEGAAGHASPLAASATAAQGNPGAGGRTTSAEHAVEGSAPDGHDGGHEDAHPSQACVSVPPEHGGDVPAPCLAPLDAVAAPQAHPALQRPGPAHAVPASPPLSGTSAVLRI</sequence>
<dbReference type="Proteomes" id="UP000320857">
    <property type="component" value="Unassembled WGS sequence"/>
</dbReference>
<keyword evidence="5" id="KW-1185">Reference proteome</keyword>
<accession>A0A5P0YVY9</accession>
<dbReference type="AlphaFoldDB" id="A0A5P0YVY9"/>
<feature type="compositionally biased region" description="Polar residues" evidence="1">
    <location>
        <begin position="142"/>
        <end position="151"/>
    </location>
</feature>
<feature type="compositionally biased region" description="Basic and acidic residues" evidence="1">
    <location>
        <begin position="81"/>
        <end position="91"/>
    </location>
</feature>
<feature type="region of interest" description="Disordered" evidence="1">
    <location>
        <begin position="51"/>
        <end position="102"/>
    </location>
</feature>
<evidence type="ECO:0000313" key="6">
    <source>
        <dbReference type="Proteomes" id="UP000517765"/>
    </source>
</evidence>
<evidence type="ECO:0000256" key="1">
    <source>
        <dbReference type="SAM" id="MobiDB-lite"/>
    </source>
</evidence>
<reference evidence="6 7" key="2">
    <citation type="submission" date="2020-05" db="EMBL/GenBank/DDBJ databases">
        <title>Classification of alakaliphilic streptomycetes isolated from an alkaline soil next to Lonar Crater, India and a proposal for the recognition of Streptomyces alkaliterrae sp. nov.</title>
        <authorList>
            <person name="Golinska P."/>
        </authorList>
    </citation>
    <scope>NUCLEOTIDE SEQUENCE [LARGE SCALE GENOMIC DNA]</scope>
    <source>
        <strain evidence="7">OF3</strain>
        <strain evidence="6">OF8</strain>
    </source>
</reference>
<gene>
    <name evidence="4" type="ORF">FNX44_021805</name>
    <name evidence="2" type="ORF">H3146_05460</name>
    <name evidence="3" type="ORF">H3147_09440</name>
</gene>
<dbReference type="Pfam" id="PF19650">
    <property type="entry name" value="DUF6153"/>
    <property type="match status" value="1"/>
</dbReference>
<organism evidence="4 5">
    <name type="scientific">Streptomyces alkaliterrae</name>
    <dbReference type="NCBI Taxonomy" id="2213162"/>
    <lineage>
        <taxon>Bacteria</taxon>
        <taxon>Bacillati</taxon>
        <taxon>Actinomycetota</taxon>
        <taxon>Actinomycetes</taxon>
        <taxon>Kitasatosporales</taxon>
        <taxon>Streptomycetaceae</taxon>
        <taxon>Streptomyces</taxon>
    </lineage>
</organism>